<accession>A0ABQ3SG55</accession>
<keyword evidence="2" id="KW-1185">Reference proteome</keyword>
<gene>
    <name evidence="1" type="ORF">Snoj_10370</name>
</gene>
<dbReference type="EMBL" id="BNEC01000003">
    <property type="protein sequence ID" value="GHI67119.1"/>
    <property type="molecule type" value="Genomic_DNA"/>
</dbReference>
<dbReference type="Proteomes" id="UP000613974">
    <property type="component" value="Unassembled WGS sequence"/>
</dbReference>
<reference evidence="2" key="1">
    <citation type="submission" date="2023-07" db="EMBL/GenBank/DDBJ databases">
        <title>Whole genome shotgun sequence of Streptomyces nojiriensis NBRC 13794.</title>
        <authorList>
            <person name="Komaki H."/>
            <person name="Tamura T."/>
        </authorList>
    </citation>
    <scope>NUCLEOTIDE SEQUENCE [LARGE SCALE GENOMIC DNA]</scope>
    <source>
        <strain evidence="2">NBRC 13794</strain>
    </source>
</reference>
<protein>
    <submittedName>
        <fullName evidence="1">Uncharacterized protein</fullName>
    </submittedName>
</protein>
<evidence type="ECO:0000313" key="1">
    <source>
        <dbReference type="EMBL" id="GHI67119.1"/>
    </source>
</evidence>
<comment type="caution">
    <text evidence="1">The sequence shown here is derived from an EMBL/GenBank/DDBJ whole genome shotgun (WGS) entry which is preliminary data.</text>
</comment>
<organism evidence="1 2">
    <name type="scientific">Streptomyces nojiriensis</name>
    <dbReference type="NCBI Taxonomy" id="66374"/>
    <lineage>
        <taxon>Bacteria</taxon>
        <taxon>Bacillati</taxon>
        <taxon>Actinomycetota</taxon>
        <taxon>Actinomycetes</taxon>
        <taxon>Kitasatosporales</taxon>
        <taxon>Streptomycetaceae</taxon>
        <taxon>Streptomyces</taxon>
    </lineage>
</organism>
<sequence>MAFVPVTRAQWKSVLRDADLPGLQRETDETVAEILRLRTASGRIVGKELPELLWRLRASVVALGTVAEEVSRFSPSRTSAAEHRLATDLAQANRGEGRELFACLEQGWVEFAWSEVRRHALVAQAAGRTLEAAAKTDCASLPDEDVYQRAFGMPAEQLRPGAGVASRARLLAAWSKAPKALDRRLRRSMRHLIDDSLPLTVKLLHHLASLALSDRPLLAHRAAFLARDLVTSHLKAEPELACSVIARHVDREPEMLSSHRGQVAYRDACNRAAHQEEKARAVMDLHRAVLEGDVKRTAAVVMELLGRAVPDGASLSTVRDLLAAEDSEPLCKFLASTIRTEWRNANAHEDFRWDPVNSTLLLSGQPTDLEQVLDAAIRARAVCHGFEHGVALAYAQNAPLIIWGAEEANYVGRDLSILQAAGESRFPVLDIRRNGSLVRLDVPDISVETLREACRALLRAALADPSIERWELRQTSPGRPPLCVDRTGTHAGLQVAEPLWELADPLPFAVLPLLANAMTNAGEPAETAVSTVLCLAAAHVVGERDRLLPALAQDDSAAKDELISTAKLISDGAKAAAQLLEGPARRKLLAFAEVLAGDCHRLRSARAFELAHEFVPADRVLRRHAPARLPWVTALDDSAG</sequence>
<name>A0ABQ3SG55_9ACTN</name>
<proteinExistence type="predicted"/>
<evidence type="ECO:0000313" key="2">
    <source>
        <dbReference type="Proteomes" id="UP000613974"/>
    </source>
</evidence>